<accession>A0A370TE32</accession>
<feature type="transmembrane region" description="Helical" evidence="2">
    <location>
        <begin position="157"/>
        <end position="175"/>
    </location>
</feature>
<organism evidence="4 5">
    <name type="scientific">Venustampulla echinocandica</name>
    <dbReference type="NCBI Taxonomy" id="2656787"/>
    <lineage>
        <taxon>Eukaryota</taxon>
        <taxon>Fungi</taxon>
        <taxon>Dikarya</taxon>
        <taxon>Ascomycota</taxon>
        <taxon>Pezizomycotina</taxon>
        <taxon>Leotiomycetes</taxon>
        <taxon>Helotiales</taxon>
        <taxon>Pleuroascaceae</taxon>
        <taxon>Venustampulla</taxon>
    </lineage>
</organism>
<evidence type="ECO:0000313" key="5">
    <source>
        <dbReference type="Proteomes" id="UP000254866"/>
    </source>
</evidence>
<reference evidence="4 5" key="1">
    <citation type="journal article" date="2018" name="IMA Fungus">
        <title>IMA Genome-F 9: Draft genome sequence of Annulohypoxylon stygium, Aspergillus mulundensis, Berkeleyomyces basicola (syn. Thielaviopsis basicola), Ceratocystis smalleyi, two Cercospora beticola strains, Coleophoma cylindrospora, Fusarium fracticaudum, Phialophora cf. hyalina, and Morchella septimelata.</title>
        <authorList>
            <person name="Wingfield B.D."/>
            <person name="Bills G.F."/>
            <person name="Dong Y."/>
            <person name="Huang W."/>
            <person name="Nel W.J."/>
            <person name="Swalarsk-Parry B.S."/>
            <person name="Vaghefi N."/>
            <person name="Wilken P.M."/>
            <person name="An Z."/>
            <person name="de Beer Z.W."/>
            <person name="De Vos L."/>
            <person name="Chen L."/>
            <person name="Duong T.A."/>
            <person name="Gao Y."/>
            <person name="Hammerbacher A."/>
            <person name="Kikkert J.R."/>
            <person name="Li Y."/>
            <person name="Li H."/>
            <person name="Li K."/>
            <person name="Li Q."/>
            <person name="Liu X."/>
            <person name="Ma X."/>
            <person name="Naidoo K."/>
            <person name="Pethybridge S.J."/>
            <person name="Sun J."/>
            <person name="Steenkamp E.T."/>
            <person name="van der Nest M.A."/>
            <person name="van Wyk S."/>
            <person name="Wingfield M.J."/>
            <person name="Xiong C."/>
            <person name="Yue Q."/>
            <person name="Zhang X."/>
        </authorList>
    </citation>
    <scope>NUCLEOTIDE SEQUENCE [LARGE SCALE GENOMIC DNA]</scope>
    <source>
        <strain evidence="4 5">BP 5553</strain>
    </source>
</reference>
<sequence length="343" mass="38215">MSSPPGLLFGPLDTVALVFIFIGFSAIAMYNSVEVFGRIFIVFKRYTGVYFYSLIVATLGIAFYQTFIVLMILTPWNTYVVNTGGALGWAVMVTAQSVVLWSRLHLVLRNPRVLRWVLGMIIFNAIACSLTEVALSTVGVSTGSVSSYEPFTIIDKVGVVVFGIQEGIISAIYIFETRKLLKNNEMIWRTNAKKVMRDLIIANIFIVIMDIIVLFLEFLGYWGVWCSFKGMAYSMKLKVEFNILNQLKDLLGPSQKSTAYNIGKKGTYDLELNAVGSHTKDTGIVSANEEREINIHALNNNRILRTTDITLQTGQEDPKNKTKHYGHSSSPTSSTVEFAVKGV</sequence>
<gene>
    <name evidence="4" type="ORF">BP5553_09158</name>
</gene>
<dbReference type="PANTHER" id="PTHR37013">
    <property type="entry name" value="INTEGRAL MEMBRANE PROTEIN (AFU_ORTHOLOGUE AFUA_1G05950)-RELATED"/>
    <property type="match status" value="1"/>
</dbReference>
<dbReference type="STRING" id="2656787.A0A370TE32"/>
<keyword evidence="2" id="KW-1133">Transmembrane helix</keyword>
<dbReference type="PANTHER" id="PTHR37013:SF4">
    <property type="entry name" value="INTEGRAL MEMBRANE PROTEIN"/>
    <property type="match status" value="1"/>
</dbReference>
<feature type="transmembrane region" description="Helical" evidence="2">
    <location>
        <begin position="49"/>
        <end position="73"/>
    </location>
</feature>
<keyword evidence="2" id="KW-0812">Transmembrane</keyword>
<feature type="transmembrane region" description="Helical" evidence="2">
    <location>
        <begin position="199"/>
        <end position="225"/>
    </location>
</feature>
<proteinExistence type="predicted"/>
<feature type="transmembrane region" description="Helical" evidence="2">
    <location>
        <begin position="113"/>
        <end position="137"/>
    </location>
</feature>
<comment type="caution">
    <text evidence="4">The sequence shown here is derived from an EMBL/GenBank/DDBJ whole genome shotgun (WGS) entry which is preliminary data.</text>
</comment>
<feature type="domain" description="DUF7703" evidence="3">
    <location>
        <begin position="18"/>
        <end position="248"/>
    </location>
</feature>
<evidence type="ECO:0000313" key="4">
    <source>
        <dbReference type="EMBL" id="RDL32702.1"/>
    </source>
</evidence>
<feature type="region of interest" description="Disordered" evidence="1">
    <location>
        <begin position="312"/>
        <end position="343"/>
    </location>
</feature>
<evidence type="ECO:0000259" key="3">
    <source>
        <dbReference type="Pfam" id="PF24802"/>
    </source>
</evidence>
<dbReference type="Pfam" id="PF24802">
    <property type="entry name" value="DUF7703"/>
    <property type="match status" value="1"/>
</dbReference>
<dbReference type="Proteomes" id="UP000254866">
    <property type="component" value="Unassembled WGS sequence"/>
</dbReference>
<dbReference type="AlphaFoldDB" id="A0A370TE32"/>
<feature type="compositionally biased region" description="Polar residues" evidence="1">
    <location>
        <begin position="327"/>
        <end position="336"/>
    </location>
</feature>
<protein>
    <recommendedName>
        <fullName evidence="3">DUF7703 domain-containing protein</fullName>
    </recommendedName>
</protein>
<keyword evidence="2" id="KW-0472">Membrane</keyword>
<feature type="transmembrane region" description="Helical" evidence="2">
    <location>
        <begin position="15"/>
        <end position="37"/>
    </location>
</feature>
<dbReference type="RefSeq" id="XP_031866424.1">
    <property type="nucleotide sequence ID" value="XM_032017781.1"/>
</dbReference>
<dbReference type="EMBL" id="NPIC01000010">
    <property type="protein sequence ID" value="RDL32702.1"/>
    <property type="molecule type" value="Genomic_DNA"/>
</dbReference>
<evidence type="ECO:0000256" key="1">
    <source>
        <dbReference type="SAM" id="MobiDB-lite"/>
    </source>
</evidence>
<dbReference type="InterPro" id="IPR056120">
    <property type="entry name" value="DUF7703"/>
</dbReference>
<evidence type="ECO:0000256" key="2">
    <source>
        <dbReference type="SAM" id="Phobius"/>
    </source>
</evidence>
<dbReference type="GeneID" id="43602007"/>
<name>A0A370TE32_9HELO</name>
<feature type="transmembrane region" description="Helical" evidence="2">
    <location>
        <begin position="79"/>
        <end position="101"/>
    </location>
</feature>
<dbReference type="OrthoDB" id="405906at2759"/>
<keyword evidence="5" id="KW-1185">Reference proteome</keyword>